<reference evidence="9" key="1">
    <citation type="submission" date="2021-12" db="EMBL/GenBank/DDBJ databases">
        <title>Convergent genome expansion in fungi linked to evolution of root-endophyte symbiosis.</title>
        <authorList>
            <consortium name="DOE Joint Genome Institute"/>
            <person name="Ke Y.-H."/>
            <person name="Bonito G."/>
            <person name="Liao H.-L."/>
            <person name="Looney B."/>
            <person name="Rojas-Flechas A."/>
            <person name="Nash J."/>
            <person name="Hameed K."/>
            <person name="Schadt C."/>
            <person name="Martin F."/>
            <person name="Crous P.W."/>
            <person name="Miettinen O."/>
            <person name="Magnuson J.K."/>
            <person name="Labbe J."/>
            <person name="Jacobson D."/>
            <person name="Doktycz M.J."/>
            <person name="Veneault-Fourrey C."/>
            <person name="Kuo A."/>
            <person name="Mondo S."/>
            <person name="Calhoun S."/>
            <person name="Riley R."/>
            <person name="Ohm R."/>
            <person name="LaButti K."/>
            <person name="Andreopoulos B."/>
            <person name="Pangilinan J."/>
            <person name="Nolan M."/>
            <person name="Tritt A."/>
            <person name="Clum A."/>
            <person name="Lipzen A."/>
            <person name="Daum C."/>
            <person name="Barry K."/>
            <person name="Grigoriev I.V."/>
            <person name="Vilgalys R."/>
        </authorList>
    </citation>
    <scope>NUCLEOTIDE SEQUENCE</scope>
    <source>
        <strain evidence="9">PMI_201</strain>
    </source>
</reference>
<feature type="transmembrane region" description="Helical" evidence="7">
    <location>
        <begin position="291"/>
        <end position="309"/>
    </location>
</feature>
<keyword evidence="6 7" id="KW-0472">Membrane</keyword>
<feature type="transmembrane region" description="Helical" evidence="7">
    <location>
        <begin position="316"/>
        <end position="338"/>
    </location>
</feature>
<keyword evidence="5 7" id="KW-1133">Transmembrane helix</keyword>
<feature type="transmembrane region" description="Helical" evidence="7">
    <location>
        <begin position="129"/>
        <end position="153"/>
    </location>
</feature>
<organism evidence="9 10">
    <name type="scientific">Talaromyces proteolyticus</name>
    <dbReference type="NCBI Taxonomy" id="1131652"/>
    <lineage>
        <taxon>Eukaryota</taxon>
        <taxon>Fungi</taxon>
        <taxon>Dikarya</taxon>
        <taxon>Ascomycota</taxon>
        <taxon>Pezizomycotina</taxon>
        <taxon>Eurotiomycetes</taxon>
        <taxon>Eurotiomycetidae</taxon>
        <taxon>Eurotiales</taxon>
        <taxon>Trichocomaceae</taxon>
        <taxon>Talaromyces</taxon>
        <taxon>Talaromyces sect. Bacilispori</taxon>
    </lineage>
</organism>
<evidence type="ECO:0000313" key="10">
    <source>
        <dbReference type="Proteomes" id="UP001201262"/>
    </source>
</evidence>
<comment type="caution">
    <text evidence="9">The sequence shown here is derived from an EMBL/GenBank/DDBJ whole genome shotgun (WGS) entry which is preliminary data.</text>
</comment>
<evidence type="ECO:0000256" key="6">
    <source>
        <dbReference type="ARBA" id="ARBA00023136"/>
    </source>
</evidence>
<feature type="transmembrane region" description="Helical" evidence="7">
    <location>
        <begin position="386"/>
        <end position="408"/>
    </location>
</feature>
<evidence type="ECO:0000256" key="3">
    <source>
        <dbReference type="ARBA" id="ARBA00022448"/>
    </source>
</evidence>
<dbReference type="InterPro" id="IPR003663">
    <property type="entry name" value="Sugar/inositol_transpt"/>
</dbReference>
<dbReference type="InterPro" id="IPR020846">
    <property type="entry name" value="MFS_dom"/>
</dbReference>
<feature type="domain" description="Major facilitator superfamily (MFS) profile" evidence="8">
    <location>
        <begin position="2"/>
        <end position="411"/>
    </location>
</feature>
<protein>
    <submittedName>
        <fullName evidence="9">General substrate transporter</fullName>
    </submittedName>
</protein>
<dbReference type="PROSITE" id="PS50850">
    <property type="entry name" value="MFS"/>
    <property type="match status" value="1"/>
</dbReference>
<dbReference type="InterPro" id="IPR050360">
    <property type="entry name" value="MFS_Sugar_Transporters"/>
</dbReference>
<comment type="subcellular location">
    <subcellularLocation>
        <location evidence="1">Membrane</location>
        <topology evidence="1">Multi-pass membrane protein</topology>
    </subcellularLocation>
</comment>
<feature type="transmembrane region" description="Helical" evidence="7">
    <location>
        <begin position="69"/>
        <end position="90"/>
    </location>
</feature>
<gene>
    <name evidence="9" type="ORF">BGW36DRAFT_285604</name>
</gene>
<evidence type="ECO:0000259" key="8">
    <source>
        <dbReference type="PROSITE" id="PS50850"/>
    </source>
</evidence>
<dbReference type="GeneID" id="70240621"/>
<dbReference type="SUPFAM" id="SSF103473">
    <property type="entry name" value="MFS general substrate transporter"/>
    <property type="match status" value="1"/>
</dbReference>
<evidence type="ECO:0000256" key="5">
    <source>
        <dbReference type="ARBA" id="ARBA00022989"/>
    </source>
</evidence>
<evidence type="ECO:0000256" key="1">
    <source>
        <dbReference type="ARBA" id="ARBA00004141"/>
    </source>
</evidence>
<dbReference type="FunFam" id="1.20.1250.20:FF:000134">
    <property type="entry name" value="MFS sugar transporter protein"/>
    <property type="match status" value="1"/>
</dbReference>
<evidence type="ECO:0000313" key="9">
    <source>
        <dbReference type="EMBL" id="KAH8705908.1"/>
    </source>
</evidence>
<keyword evidence="3" id="KW-0813">Transport</keyword>
<name>A0AAD4L4T9_9EURO</name>
<dbReference type="RefSeq" id="XP_046078529.1">
    <property type="nucleotide sequence ID" value="XM_046210334.1"/>
</dbReference>
<comment type="similarity">
    <text evidence="2">Belongs to the major facilitator superfamily. Sugar transporter (TC 2.A.1.1) family.</text>
</comment>
<dbReference type="InterPro" id="IPR036259">
    <property type="entry name" value="MFS_trans_sf"/>
</dbReference>
<feature type="transmembrane region" description="Helical" evidence="7">
    <location>
        <begin position="350"/>
        <end position="374"/>
    </location>
</feature>
<keyword evidence="10" id="KW-1185">Reference proteome</keyword>
<feature type="transmembrane region" description="Helical" evidence="7">
    <location>
        <begin position="159"/>
        <end position="179"/>
    </location>
</feature>
<dbReference type="GO" id="GO:0005351">
    <property type="term" value="F:carbohydrate:proton symporter activity"/>
    <property type="evidence" value="ECO:0007669"/>
    <property type="project" value="TreeGrafter"/>
</dbReference>
<dbReference type="PRINTS" id="PR00171">
    <property type="entry name" value="SUGRTRNSPORT"/>
</dbReference>
<dbReference type="PANTHER" id="PTHR48022">
    <property type="entry name" value="PLASTIDIC GLUCOSE TRANSPORTER 4"/>
    <property type="match status" value="1"/>
</dbReference>
<accession>A0AAD4L4T9</accession>
<sequence>MCGFVAIMNSTTLGYDSSMMNGLQILPSYGDYFQLTTATTSLNVAIVFVGAVIATSFAGELSNRWGRRWGLVISSLIAIAGSVLQAAAVHEAMFCIGRLLIGISITVGSVAAPAYLAEIAHPANREMLVGLWGSAYYVGSIMAAAITFGSQYIDSTWAWRLPSLLQLTPSVLSIVPLAFMPESPRWLIYQDRHEEARAMIVKYHGGGDVDAPIVALEYEEICQAIAYEKETRKIEFKALLATRPNRWRFGVVAATAIFGQLSGNNIITYYLGDTLTTAGITEVQTQLGINIGINGFSLIVAVLGSVFCYRLGRHPSFLIATGVMALILIIYTILTKLYSGSDNTSASDASVFLIFFFFGAYSFVWTPLSALYPVEVLPYSLRAHGLAAYSCIVYLSAFFNVYIIPFAMSIT</sequence>
<evidence type="ECO:0000256" key="2">
    <source>
        <dbReference type="ARBA" id="ARBA00010992"/>
    </source>
</evidence>
<dbReference type="AlphaFoldDB" id="A0AAD4L4T9"/>
<dbReference type="Proteomes" id="UP001201262">
    <property type="component" value="Unassembled WGS sequence"/>
</dbReference>
<feature type="transmembrane region" description="Helical" evidence="7">
    <location>
        <begin position="96"/>
        <end position="117"/>
    </location>
</feature>
<dbReference type="Gene3D" id="1.20.1250.20">
    <property type="entry name" value="MFS general substrate transporter like domains"/>
    <property type="match status" value="1"/>
</dbReference>
<dbReference type="Pfam" id="PF00083">
    <property type="entry name" value="Sugar_tr"/>
    <property type="match status" value="1"/>
</dbReference>
<feature type="transmembrane region" description="Helical" evidence="7">
    <location>
        <begin position="249"/>
        <end position="271"/>
    </location>
</feature>
<evidence type="ECO:0000256" key="7">
    <source>
        <dbReference type="SAM" id="Phobius"/>
    </source>
</evidence>
<dbReference type="InterPro" id="IPR005828">
    <property type="entry name" value="MFS_sugar_transport-like"/>
</dbReference>
<proteinExistence type="inferred from homology"/>
<dbReference type="PANTHER" id="PTHR48022:SF64">
    <property type="entry name" value="MAJOR FACILITATOR SUPERFAMILY (MFS) PROFILE DOMAIN-CONTAINING PROTEIN"/>
    <property type="match status" value="1"/>
</dbReference>
<evidence type="ECO:0000256" key="4">
    <source>
        <dbReference type="ARBA" id="ARBA00022692"/>
    </source>
</evidence>
<dbReference type="GO" id="GO:0016020">
    <property type="term" value="C:membrane"/>
    <property type="evidence" value="ECO:0007669"/>
    <property type="project" value="UniProtKB-SubCell"/>
</dbReference>
<dbReference type="EMBL" id="JAJTJA010000001">
    <property type="protein sequence ID" value="KAH8705908.1"/>
    <property type="molecule type" value="Genomic_DNA"/>
</dbReference>
<feature type="transmembrane region" description="Helical" evidence="7">
    <location>
        <begin position="32"/>
        <end position="57"/>
    </location>
</feature>
<keyword evidence="4 7" id="KW-0812">Transmembrane</keyword>